<evidence type="ECO:0000313" key="1">
    <source>
        <dbReference type="EMBL" id="TYS51239.1"/>
    </source>
</evidence>
<name>A0A5D4RK96_9BACI</name>
<accession>A0A5D4RK96</accession>
<organism evidence="1 2">
    <name type="scientific">Bacillus infantis</name>
    <dbReference type="NCBI Taxonomy" id="324767"/>
    <lineage>
        <taxon>Bacteria</taxon>
        <taxon>Bacillati</taxon>
        <taxon>Bacillota</taxon>
        <taxon>Bacilli</taxon>
        <taxon>Bacillales</taxon>
        <taxon>Bacillaceae</taxon>
        <taxon>Bacillus</taxon>
    </lineage>
</organism>
<dbReference type="RefSeq" id="WP_148973615.1">
    <property type="nucleotide sequence ID" value="NZ_VTER01000002.1"/>
</dbReference>
<dbReference type="Proteomes" id="UP000322139">
    <property type="component" value="Unassembled WGS sequence"/>
</dbReference>
<gene>
    <name evidence="1" type="ORF">FZD51_04185</name>
</gene>
<comment type="caution">
    <text evidence="1">The sequence shown here is derived from an EMBL/GenBank/DDBJ whole genome shotgun (WGS) entry which is preliminary data.</text>
</comment>
<sequence length="75" mass="9021">MYKVITKKGKEIREDFQAELKEEITLFERYLSLNLNIKNLDAVSDNHIALLFEEYFGCEDYKKFLRSIRESKLLE</sequence>
<evidence type="ECO:0000313" key="2">
    <source>
        <dbReference type="Proteomes" id="UP000322139"/>
    </source>
</evidence>
<proteinExistence type="predicted"/>
<protein>
    <submittedName>
        <fullName evidence="1">Uncharacterized protein</fullName>
    </submittedName>
</protein>
<dbReference type="EMBL" id="VTER01000002">
    <property type="protein sequence ID" value="TYS51239.1"/>
    <property type="molecule type" value="Genomic_DNA"/>
</dbReference>
<reference evidence="1 2" key="1">
    <citation type="submission" date="2019-08" db="EMBL/GenBank/DDBJ databases">
        <title>Bacillus genomes from the desert of Cuatro Cienegas, Coahuila.</title>
        <authorList>
            <person name="Olmedo-Alvarez G."/>
        </authorList>
    </citation>
    <scope>NUCLEOTIDE SEQUENCE [LARGE SCALE GENOMIC DNA]</scope>
    <source>
        <strain evidence="1 2">CH446_14T</strain>
    </source>
</reference>
<dbReference type="AlphaFoldDB" id="A0A5D4RK96"/>